<dbReference type="PROSITE" id="PS51257">
    <property type="entry name" value="PROKAR_LIPOPROTEIN"/>
    <property type="match status" value="1"/>
</dbReference>
<reference evidence="3" key="1">
    <citation type="journal article" date="2019" name="Int. J. Syst. Evol. Microbiol.">
        <title>The Global Catalogue of Microorganisms (GCM) 10K type strain sequencing project: providing services to taxonomists for standard genome sequencing and annotation.</title>
        <authorList>
            <consortium name="The Broad Institute Genomics Platform"/>
            <consortium name="The Broad Institute Genome Sequencing Center for Infectious Disease"/>
            <person name="Wu L."/>
            <person name="Ma J."/>
        </authorList>
    </citation>
    <scope>NUCLEOTIDE SEQUENCE [LARGE SCALE GENOMIC DNA]</scope>
    <source>
        <strain evidence="3">KCTC 42456</strain>
    </source>
</reference>
<keyword evidence="1" id="KW-1133">Transmembrane helix</keyword>
<gene>
    <name evidence="2" type="ORF">ACFSSE_07010</name>
</gene>
<evidence type="ECO:0000313" key="3">
    <source>
        <dbReference type="Proteomes" id="UP001597546"/>
    </source>
</evidence>
<comment type="caution">
    <text evidence="2">The sequence shown here is derived from an EMBL/GenBank/DDBJ whole genome shotgun (WGS) entry which is preliminary data.</text>
</comment>
<feature type="transmembrane region" description="Helical" evidence="1">
    <location>
        <begin position="197"/>
        <end position="217"/>
    </location>
</feature>
<protein>
    <submittedName>
        <fullName evidence="2">PepSY-associated TM helix domain-containing protein</fullName>
    </submittedName>
</protein>
<organism evidence="2 3">
    <name type="scientific">Pedobacter alpinus</name>
    <dbReference type="NCBI Taxonomy" id="1590643"/>
    <lineage>
        <taxon>Bacteria</taxon>
        <taxon>Pseudomonadati</taxon>
        <taxon>Bacteroidota</taxon>
        <taxon>Sphingobacteriia</taxon>
        <taxon>Sphingobacteriales</taxon>
        <taxon>Sphingobacteriaceae</taxon>
        <taxon>Pedobacter</taxon>
    </lineage>
</organism>
<evidence type="ECO:0000256" key="1">
    <source>
        <dbReference type="SAM" id="Phobius"/>
    </source>
</evidence>
<dbReference type="EMBL" id="JBHULV010000022">
    <property type="protein sequence ID" value="MFD2731451.1"/>
    <property type="molecule type" value="Genomic_DNA"/>
</dbReference>
<keyword evidence="3" id="KW-1185">Reference proteome</keyword>
<dbReference type="PANTHER" id="PTHR34219">
    <property type="entry name" value="IRON-REGULATED INNER MEMBRANE PROTEIN-RELATED"/>
    <property type="match status" value="1"/>
</dbReference>
<keyword evidence="1" id="KW-0472">Membrane</keyword>
<evidence type="ECO:0000313" key="2">
    <source>
        <dbReference type="EMBL" id="MFD2731451.1"/>
    </source>
</evidence>
<feature type="transmembrane region" description="Helical" evidence="1">
    <location>
        <begin position="145"/>
        <end position="165"/>
    </location>
</feature>
<sequence>MFKKVNAWLHLWLGISSGIIVVIVSITGCIYVFENEIRGLYEPWRFVKVQNKTFVKPSELLAAASPFLKDQKPTSIIYNPKGESSEVASYNRKEGSFINIYVNPYTANVLKVKSGSRRNSEFDFFRFILNGHRALWLPYPIGRPIVGVGVLIFVFLLISGLILWWPKKLNKSNINKSFKINWGAKFKRVNYDFHNVLGFYSMIFLLFISLTGLVWSFEWFSKSLYWVTTGGNTLVERNRLKSDTTNLSDFQTSNIDKVWFSLSKKPNEGMYITVPKKPADVLGATLYLRSGTYYKTDVYSFDQKTLKPLKSSGPFAGKYDQASIGDKLRRMNYDIHIGAILGIPGKIIAFLVSLISASLPITGFVIWWGKNKKSKRKTKNHKDERLKAISEEQLNIKHTPPIKRRNVAITQLNINKQ</sequence>
<proteinExistence type="predicted"/>
<feature type="transmembrane region" description="Helical" evidence="1">
    <location>
        <begin position="12"/>
        <end position="33"/>
    </location>
</feature>
<dbReference type="Proteomes" id="UP001597546">
    <property type="component" value="Unassembled WGS sequence"/>
</dbReference>
<name>A0ABW5TTJ3_9SPHI</name>
<keyword evidence="1" id="KW-0812">Transmembrane</keyword>
<dbReference type="PANTHER" id="PTHR34219:SF3">
    <property type="entry name" value="BLL7967 PROTEIN"/>
    <property type="match status" value="1"/>
</dbReference>
<dbReference type="Pfam" id="PF03929">
    <property type="entry name" value="PepSY_TM"/>
    <property type="match status" value="1"/>
</dbReference>
<dbReference type="RefSeq" id="WP_379043016.1">
    <property type="nucleotide sequence ID" value="NZ_JBHSKW010000027.1"/>
</dbReference>
<dbReference type="InterPro" id="IPR005625">
    <property type="entry name" value="PepSY-ass_TM"/>
</dbReference>
<feature type="transmembrane region" description="Helical" evidence="1">
    <location>
        <begin position="347"/>
        <end position="369"/>
    </location>
</feature>
<accession>A0ABW5TTJ3</accession>